<keyword evidence="1" id="KW-1133">Transmembrane helix</keyword>
<name>A0ABS4EUY2_9HYPH</name>
<dbReference type="Proteomes" id="UP000823786">
    <property type="component" value="Unassembled WGS sequence"/>
</dbReference>
<keyword evidence="3" id="KW-1185">Reference proteome</keyword>
<dbReference type="RefSeq" id="WP_209856468.1">
    <property type="nucleotide sequence ID" value="NZ_JAGGJV010000012.1"/>
</dbReference>
<dbReference type="EMBL" id="JAGGJV010000012">
    <property type="protein sequence ID" value="MBP1861763.1"/>
    <property type="molecule type" value="Genomic_DNA"/>
</dbReference>
<proteinExistence type="predicted"/>
<evidence type="ECO:0000313" key="2">
    <source>
        <dbReference type="EMBL" id="MBP1861763.1"/>
    </source>
</evidence>
<feature type="transmembrane region" description="Helical" evidence="1">
    <location>
        <begin position="35"/>
        <end position="54"/>
    </location>
</feature>
<gene>
    <name evidence="2" type="ORF">J2Z75_005292</name>
</gene>
<evidence type="ECO:0000256" key="1">
    <source>
        <dbReference type="SAM" id="Phobius"/>
    </source>
</evidence>
<reference evidence="2 3" key="1">
    <citation type="submission" date="2021-03" db="EMBL/GenBank/DDBJ databases">
        <title>Genomic Encyclopedia of Type Strains, Phase IV (KMG-IV): sequencing the most valuable type-strain genomes for metagenomic binning, comparative biology and taxonomic classification.</title>
        <authorList>
            <person name="Goeker M."/>
        </authorList>
    </citation>
    <scope>NUCLEOTIDE SEQUENCE [LARGE SCALE GENOMIC DNA]</scope>
    <source>
        <strain evidence="2 3">DSM 26427</strain>
    </source>
</reference>
<keyword evidence="1" id="KW-0812">Transmembrane</keyword>
<accession>A0ABS4EUY2</accession>
<organism evidence="2 3">
    <name type="scientific">Rhizobium herbae</name>
    <dbReference type="NCBI Taxonomy" id="508661"/>
    <lineage>
        <taxon>Bacteria</taxon>
        <taxon>Pseudomonadati</taxon>
        <taxon>Pseudomonadota</taxon>
        <taxon>Alphaproteobacteria</taxon>
        <taxon>Hyphomicrobiales</taxon>
        <taxon>Rhizobiaceae</taxon>
        <taxon>Rhizobium/Agrobacterium group</taxon>
        <taxon>Rhizobium</taxon>
    </lineage>
</organism>
<comment type="caution">
    <text evidence="2">The sequence shown here is derived from an EMBL/GenBank/DDBJ whole genome shotgun (WGS) entry which is preliminary data.</text>
</comment>
<keyword evidence="1" id="KW-0472">Membrane</keyword>
<sequence length="55" mass="6045">MKQASKDAYAAYEEDHRLFGAPKGAFSPTLRIKGLAVITLASLIFWSVVGYLVWG</sequence>
<protein>
    <submittedName>
        <fullName evidence="2">Uncharacterized protein</fullName>
    </submittedName>
</protein>
<evidence type="ECO:0000313" key="3">
    <source>
        <dbReference type="Proteomes" id="UP000823786"/>
    </source>
</evidence>